<dbReference type="InterPro" id="IPR051396">
    <property type="entry name" value="Bact_Antivir_Def_Nuclease"/>
</dbReference>
<dbReference type="Pfam" id="PF13175">
    <property type="entry name" value="AAA_15"/>
    <property type="match status" value="1"/>
</dbReference>
<dbReference type="Gene3D" id="3.40.50.300">
    <property type="entry name" value="P-loop containing nucleotide triphosphate hydrolases"/>
    <property type="match status" value="1"/>
</dbReference>
<dbReference type="InterPro" id="IPR022532">
    <property type="entry name" value="DUF3696"/>
</dbReference>
<dbReference type="PANTHER" id="PTHR43581">
    <property type="entry name" value="ATP/GTP PHOSPHATASE"/>
    <property type="match status" value="1"/>
</dbReference>
<name>A0A1Y3P6Q9_9PSED</name>
<evidence type="ECO:0000259" key="2">
    <source>
        <dbReference type="Pfam" id="PF13175"/>
    </source>
</evidence>
<proteinExistence type="predicted"/>
<reference evidence="3 4" key="1">
    <citation type="journal article" date="2017" name="Syst. Appl. Microbiol.">
        <title>Pseudomonas caspiana sp. nov., a citrus pathogen in the Pseudomonas syringae phylogenetic group.</title>
        <authorList>
            <person name="Busquets A."/>
            <person name="Gomila M."/>
            <person name="Beiki F."/>
            <person name="Mulet M."/>
            <person name="Rahimian H."/>
            <person name="Garcia-Valdes E."/>
            <person name="Lalucat J."/>
        </authorList>
    </citation>
    <scope>NUCLEOTIDE SEQUENCE [LARGE SCALE GENOMIC DNA]</scope>
    <source>
        <strain evidence="3 4">FBF102</strain>
    </source>
</reference>
<dbReference type="OrthoDB" id="3322489at2"/>
<dbReference type="Pfam" id="PF12476">
    <property type="entry name" value="DUF3696"/>
    <property type="match status" value="1"/>
</dbReference>
<comment type="caution">
    <text evidence="3">The sequence shown here is derived from an EMBL/GenBank/DDBJ whole genome shotgun (WGS) entry which is preliminary data.</text>
</comment>
<dbReference type="PANTHER" id="PTHR43581:SF2">
    <property type="entry name" value="EXCINUCLEASE ATPASE SUBUNIT"/>
    <property type="match status" value="1"/>
</dbReference>
<dbReference type="SUPFAM" id="SSF52540">
    <property type="entry name" value="P-loop containing nucleoside triphosphate hydrolases"/>
    <property type="match status" value="1"/>
</dbReference>
<keyword evidence="4" id="KW-1185">Reference proteome</keyword>
<feature type="domain" description="DUF3696" evidence="1">
    <location>
        <begin position="432"/>
        <end position="470"/>
    </location>
</feature>
<gene>
    <name evidence="3" type="ORF">AUC60_04715</name>
</gene>
<protein>
    <recommendedName>
        <fullName evidence="5">DUF3696 domain-containing protein</fullName>
    </recommendedName>
</protein>
<dbReference type="RefSeq" id="WP_087264933.1">
    <property type="nucleotide sequence ID" value="NZ_JBJGBV010000007.1"/>
</dbReference>
<accession>A0A1Y3P6Q9</accession>
<dbReference type="EMBL" id="LOHF01000002">
    <property type="protein sequence ID" value="OUM75507.1"/>
    <property type="molecule type" value="Genomic_DNA"/>
</dbReference>
<dbReference type="InterPro" id="IPR041685">
    <property type="entry name" value="AAA_GajA/Old/RecF-like"/>
</dbReference>
<evidence type="ECO:0000313" key="3">
    <source>
        <dbReference type="EMBL" id="OUM75507.1"/>
    </source>
</evidence>
<dbReference type="InterPro" id="IPR014592">
    <property type="entry name" value="P-loop_UCP034888"/>
</dbReference>
<dbReference type="InterPro" id="IPR027417">
    <property type="entry name" value="P-loop_NTPase"/>
</dbReference>
<dbReference type="AlphaFoldDB" id="A0A1Y3P6Q9"/>
<evidence type="ECO:0000313" key="4">
    <source>
        <dbReference type="Proteomes" id="UP000195440"/>
    </source>
</evidence>
<evidence type="ECO:0000259" key="1">
    <source>
        <dbReference type="Pfam" id="PF12476"/>
    </source>
</evidence>
<organism evidence="3 4">
    <name type="scientific">Pseudomonas caspiana</name>
    <dbReference type="NCBI Taxonomy" id="1451454"/>
    <lineage>
        <taxon>Bacteria</taxon>
        <taxon>Pseudomonadati</taxon>
        <taxon>Pseudomonadota</taxon>
        <taxon>Gammaproteobacteria</taxon>
        <taxon>Pseudomonadales</taxon>
        <taxon>Pseudomonadaceae</taxon>
        <taxon>Pseudomonas</taxon>
    </lineage>
</organism>
<evidence type="ECO:0008006" key="5">
    <source>
        <dbReference type="Google" id="ProtNLM"/>
    </source>
</evidence>
<feature type="domain" description="Endonuclease GajA/Old nuclease/RecF-like AAA" evidence="2">
    <location>
        <begin position="1"/>
        <end position="405"/>
    </location>
</feature>
<dbReference type="PIRSF" id="PIRSF034888">
    <property type="entry name" value="P-loop_UCP034888"/>
    <property type="match status" value="1"/>
</dbReference>
<sequence length="499" mass="56840">MSLLKIELENFKKFSKLTLDLGQPITLIYGENSSGKTSAIRALLALMQTFSSQNKYHMWSAHGEYVDLGFYKDYIKDHNIRNRLGISITSINNHTLSTGRKTKTPCIGTMKLCYDFDSETNQARLYSLTEHVYHPKLKESIGEINPGYKVPAFSTEVEAITIIRLKTRSWYNFSLHPLCYLGVYQQWDKLHPNLLQIISKKSKSVHLHQKFTLEATKKQTYDEADNLGRYIFNQSIDQIENTLSSVHYLGPLRMTPFRSYKISNQASNVGINGENTPFALSRLQTLHTKDKTSKRQNQQKFNNFTKWFEMIFPGQSVATEQSEDVVRLKVGNSERIDSIADVGFGFSQVLPILVQAAAMDAGETLIIEQPELHLHPKAQVAFAKFLTAAAKTGVKFIIETHSEHILKGLQLHISNTTVKKSDPKILDSLSLASEDLKIYYFNKDDSFEVMNLNQWGEIDGGWPRGFFDESYNISSQLVRNKVMNFSENASLPKKPEDVK</sequence>
<dbReference type="Proteomes" id="UP000195440">
    <property type="component" value="Unassembled WGS sequence"/>
</dbReference>